<comment type="caution">
    <text evidence="2">The sequence shown here is derived from an EMBL/GenBank/DDBJ whole genome shotgun (WGS) entry which is preliminary data.</text>
</comment>
<evidence type="ECO:0000313" key="2">
    <source>
        <dbReference type="EMBL" id="MYM87954.1"/>
    </source>
</evidence>
<dbReference type="Pfam" id="PF11205">
    <property type="entry name" value="DUF2987"/>
    <property type="match status" value="1"/>
</dbReference>
<reference evidence="2 3" key="1">
    <citation type="submission" date="2020-01" db="EMBL/GenBank/DDBJ databases">
        <title>Novel species isolated from a subtropical stream in China.</title>
        <authorList>
            <person name="Lu H."/>
        </authorList>
    </citation>
    <scope>NUCLEOTIDE SEQUENCE [LARGE SCALE GENOMIC DNA]</scope>
    <source>
        <strain evidence="2 3">FT82W</strain>
    </source>
</reference>
<gene>
    <name evidence="2" type="ORF">GTP91_12280</name>
</gene>
<evidence type="ECO:0000313" key="3">
    <source>
        <dbReference type="Proteomes" id="UP000470302"/>
    </source>
</evidence>
<sequence>MKKLALLPLLLLSLAAHAEEREWVPYKKLIEELRLDKFYAIPAAERDKLNMYITVKPRNAAYKPSDVVLTVVHGGERQVLTPLSADYRMTVVPNPKWLSDDTKIMTSLPKEEKSAVNYEVTTPLPEGTQWNYTPVMSSVAQMNQVIKKMAGALSMFAPSAKAVVFKFSKPAQLKVGETAYTTDAKNQIRLKPESAWLKENPLMVASERPIEARLDSE</sequence>
<evidence type="ECO:0000256" key="1">
    <source>
        <dbReference type="SAM" id="SignalP"/>
    </source>
</evidence>
<proteinExistence type="predicted"/>
<feature type="chain" id="PRO_5032383248" evidence="1">
    <location>
        <begin position="19"/>
        <end position="217"/>
    </location>
</feature>
<dbReference type="RefSeq" id="WP_161097042.1">
    <property type="nucleotide sequence ID" value="NZ_WWCW01000035.1"/>
</dbReference>
<name>A0A845G0V4_9BURK</name>
<dbReference type="AlphaFoldDB" id="A0A845G0V4"/>
<accession>A0A845G0V4</accession>
<keyword evidence="1" id="KW-0732">Signal</keyword>
<dbReference type="InterPro" id="IPR021370">
    <property type="entry name" value="DUF2987"/>
</dbReference>
<protein>
    <submittedName>
        <fullName evidence="2">DUF2987 domain-containing protein</fullName>
    </submittedName>
</protein>
<feature type="signal peptide" evidence="1">
    <location>
        <begin position="1"/>
        <end position="18"/>
    </location>
</feature>
<organism evidence="2 3">
    <name type="scientific">Duganella vulcania</name>
    <dbReference type="NCBI Taxonomy" id="2692166"/>
    <lineage>
        <taxon>Bacteria</taxon>
        <taxon>Pseudomonadati</taxon>
        <taxon>Pseudomonadota</taxon>
        <taxon>Betaproteobacteria</taxon>
        <taxon>Burkholderiales</taxon>
        <taxon>Oxalobacteraceae</taxon>
        <taxon>Telluria group</taxon>
        <taxon>Duganella</taxon>
    </lineage>
</organism>
<dbReference type="Proteomes" id="UP000470302">
    <property type="component" value="Unassembled WGS sequence"/>
</dbReference>
<dbReference type="EMBL" id="WWCW01000035">
    <property type="protein sequence ID" value="MYM87954.1"/>
    <property type="molecule type" value="Genomic_DNA"/>
</dbReference>